<evidence type="ECO:0000259" key="8">
    <source>
        <dbReference type="Pfam" id="PF01636"/>
    </source>
</evidence>
<accession>A0AAU9DZB6</accession>
<name>A0AAU9DZB6_9FUSO</name>
<evidence type="ECO:0000256" key="7">
    <source>
        <dbReference type="ARBA" id="ARBA00038240"/>
    </source>
</evidence>
<keyword evidence="2" id="KW-0808">Transferase</keyword>
<gene>
    <name evidence="9" type="ORF">HLVA_14390</name>
</gene>
<dbReference type="GO" id="GO:0004413">
    <property type="term" value="F:homoserine kinase activity"/>
    <property type="evidence" value="ECO:0007669"/>
    <property type="project" value="InterPro"/>
</dbReference>
<keyword evidence="3" id="KW-0791">Threonine biosynthesis</keyword>
<evidence type="ECO:0000313" key="9">
    <source>
        <dbReference type="EMBL" id="BDU50870.1"/>
    </source>
</evidence>
<dbReference type="CDD" id="cd05153">
    <property type="entry name" value="HomoserineK_II"/>
    <property type="match status" value="1"/>
</dbReference>
<evidence type="ECO:0000256" key="6">
    <source>
        <dbReference type="ARBA" id="ARBA00022840"/>
    </source>
</evidence>
<dbReference type="Gene3D" id="3.30.200.20">
    <property type="entry name" value="Phosphorylase Kinase, domain 1"/>
    <property type="match status" value="1"/>
</dbReference>
<evidence type="ECO:0000313" key="10">
    <source>
        <dbReference type="Proteomes" id="UP001321582"/>
    </source>
</evidence>
<keyword evidence="10" id="KW-1185">Reference proteome</keyword>
<evidence type="ECO:0000256" key="1">
    <source>
        <dbReference type="ARBA" id="ARBA00022605"/>
    </source>
</evidence>
<reference evidence="9 10" key="1">
    <citation type="submission" date="2022-11" db="EMBL/GenBank/DDBJ databases">
        <title>Haliovirga abyssi gen. nov., sp. nov., a mesophilic fermentative bacterium isolated from the Iheya North hydrothermal field and the proposal of Haliovirgaceae fam. nov.</title>
        <authorList>
            <person name="Miyazaki U."/>
            <person name="Tame A."/>
            <person name="Miyazaki J."/>
            <person name="Takai K."/>
            <person name="Sawayama S."/>
            <person name="Kitajima M."/>
            <person name="Okamoto A."/>
            <person name="Nakagawa S."/>
        </authorList>
    </citation>
    <scope>NUCLEOTIDE SEQUENCE [LARGE SCALE GENOMIC DNA]</scope>
    <source>
        <strain evidence="9 10">IC12</strain>
    </source>
</reference>
<comment type="similarity">
    <text evidence="7">Belongs to the pseudomonas-type ThrB family.</text>
</comment>
<dbReference type="InterPro" id="IPR050249">
    <property type="entry name" value="Pseudomonas-type_ThrB"/>
</dbReference>
<dbReference type="InterPro" id="IPR005280">
    <property type="entry name" value="Homoserine_kinase_II"/>
</dbReference>
<sequence>MTVEIYSAGDEMAVYTKLTENDIDEIGDMYNLGKILDYKGIEKGIMNSNYLLETQNSKYIFRILEGNRDINNEIDELKYLEHLSKNGIPCPNVLRTKLNMDYIIIKGKMGVLFSFLEGSEVEVVNKKLLNEFGEILGKMHNLSVGKIIHRNEKIEMDYLYEILIKDEKKLKNLLNSDYNIINKKYNDIKQKIENIYDKLPKGVNHNDIFPDNVFVKDGKISGVIDFNDALSDVFLNDISIVINFWIYNKLKKYDLEYINSFLEGYQKERKLTKLEKISLPIFLEKTALTFVFLRIRKFNFHDVEGEREFKDYRDLLPMVFENKNIIKIN</sequence>
<dbReference type="SUPFAM" id="SSF56112">
    <property type="entry name" value="Protein kinase-like (PK-like)"/>
    <property type="match status" value="1"/>
</dbReference>
<dbReference type="Pfam" id="PF01636">
    <property type="entry name" value="APH"/>
    <property type="match status" value="1"/>
</dbReference>
<dbReference type="RefSeq" id="WP_307903720.1">
    <property type="nucleotide sequence ID" value="NZ_AP027059.1"/>
</dbReference>
<dbReference type="InterPro" id="IPR002575">
    <property type="entry name" value="Aminoglycoside_PTrfase"/>
</dbReference>
<evidence type="ECO:0000256" key="3">
    <source>
        <dbReference type="ARBA" id="ARBA00022697"/>
    </source>
</evidence>
<dbReference type="InterPro" id="IPR011009">
    <property type="entry name" value="Kinase-like_dom_sf"/>
</dbReference>
<organism evidence="9 10">
    <name type="scientific">Haliovirga abyssi</name>
    <dbReference type="NCBI Taxonomy" id="2996794"/>
    <lineage>
        <taxon>Bacteria</taxon>
        <taxon>Fusobacteriati</taxon>
        <taxon>Fusobacteriota</taxon>
        <taxon>Fusobacteriia</taxon>
        <taxon>Fusobacteriales</taxon>
        <taxon>Haliovirgaceae</taxon>
        <taxon>Haliovirga</taxon>
    </lineage>
</organism>
<dbReference type="PANTHER" id="PTHR21064">
    <property type="entry name" value="AMINOGLYCOSIDE PHOSPHOTRANSFERASE DOMAIN-CONTAINING PROTEIN-RELATED"/>
    <property type="match status" value="1"/>
</dbReference>
<keyword evidence="1" id="KW-0028">Amino-acid biosynthesis</keyword>
<keyword evidence="4" id="KW-0547">Nucleotide-binding</keyword>
<proteinExistence type="inferred from homology"/>
<dbReference type="PANTHER" id="PTHR21064:SF6">
    <property type="entry name" value="AMINOGLYCOSIDE PHOSPHOTRANSFERASE DOMAIN-CONTAINING PROTEIN"/>
    <property type="match status" value="1"/>
</dbReference>
<keyword evidence="6" id="KW-0067">ATP-binding</keyword>
<protein>
    <submittedName>
        <fullName evidence="9">Homoserine kinase</fullName>
    </submittedName>
</protein>
<evidence type="ECO:0000256" key="2">
    <source>
        <dbReference type="ARBA" id="ARBA00022679"/>
    </source>
</evidence>
<dbReference type="GO" id="GO:0005524">
    <property type="term" value="F:ATP binding"/>
    <property type="evidence" value="ECO:0007669"/>
    <property type="project" value="UniProtKB-KW"/>
</dbReference>
<feature type="domain" description="Aminoglycoside phosphotransferase" evidence="8">
    <location>
        <begin position="38"/>
        <end position="269"/>
    </location>
</feature>
<dbReference type="GO" id="GO:0009088">
    <property type="term" value="P:threonine biosynthetic process"/>
    <property type="evidence" value="ECO:0007669"/>
    <property type="project" value="UniProtKB-KW"/>
</dbReference>
<evidence type="ECO:0000256" key="4">
    <source>
        <dbReference type="ARBA" id="ARBA00022741"/>
    </source>
</evidence>
<dbReference type="Proteomes" id="UP001321582">
    <property type="component" value="Chromosome"/>
</dbReference>
<dbReference type="EMBL" id="AP027059">
    <property type="protein sequence ID" value="BDU50870.1"/>
    <property type="molecule type" value="Genomic_DNA"/>
</dbReference>
<keyword evidence="5 9" id="KW-0418">Kinase</keyword>
<evidence type="ECO:0000256" key="5">
    <source>
        <dbReference type="ARBA" id="ARBA00022777"/>
    </source>
</evidence>
<dbReference type="AlphaFoldDB" id="A0AAU9DZB6"/>
<dbReference type="KEGG" id="haby:HLVA_14390"/>
<dbReference type="Gene3D" id="3.90.1200.10">
    <property type="match status" value="1"/>
</dbReference>